<evidence type="ECO:0000256" key="1">
    <source>
        <dbReference type="SAM" id="MobiDB-lite"/>
    </source>
</evidence>
<protein>
    <submittedName>
        <fullName evidence="3">SRSO17 transposase</fullName>
    </submittedName>
</protein>
<feature type="domain" description="Transposase IS701-like DDE" evidence="2">
    <location>
        <begin position="20"/>
        <end position="277"/>
    </location>
</feature>
<dbReference type="PANTHER" id="PTHR33627:SF1">
    <property type="entry name" value="TRANSPOSASE"/>
    <property type="match status" value="1"/>
</dbReference>
<dbReference type="PANTHER" id="PTHR33627">
    <property type="entry name" value="TRANSPOSASE"/>
    <property type="match status" value="1"/>
</dbReference>
<dbReference type="EMBL" id="FWWU01000003">
    <property type="protein sequence ID" value="SMB78861.1"/>
    <property type="molecule type" value="Genomic_DNA"/>
</dbReference>
<keyword evidence="4" id="KW-1185">Reference proteome</keyword>
<dbReference type="SUPFAM" id="SSF53098">
    <property type="entry name" value="Ribonuclease H-like"/>
    <property type="match status" value="1"/>
</dbReference>
<reference evidence="3 4" key="1">
    <citation type="submission" date="2017-04" db="EMBL/GenBank/DDBJ databases">
        <authorList>
            <person name="Afonso C.L."/>
            <person name="Miller P.J."/>
            <person name="Scott M.A."/>
            <person name="Spackman E."/>
            <person name="Goraichik I."/>
            <person name="Dimitrov K.M."/>
            <person name="Suarez D.L."/>
            <person name="Swayne D.E."/>
        </authorList>
    </citation>
    <scope>NUCLEOTIDE SEQUENCE [LARGE SCALE GENOMIC DNA]</scope>
    <source>
        <strain evidence="3 4">KR-140</strain>
    </source>
</reference>
<dbReference type="InterPro" id="IPR039365">
    <property type="entry name" value="IS701-like"/>
</dbReference>
<dbReference type="STRING" id="695939.SAMN00790413_05664"/>
<organism evidence="3 4">
    <name type="scientific">Deinococcus hopiensis KR-140</name>
    <dbReference type="NCBI Taxonomy" id="695939"/>
    <lineage>
        <taxon>Bacteria</taxon>
        <taxon>Thermotogati</taxon>
        <taxon>Deinococcota</taxon>
        <taxon>Deinococci</taxon>
        <taxon>Deinococcales</taxon>
        <taxon>Deinococcaceae</taxon>
        <taxon>Deinococcus</taxon>
    </lineage>
</organism>
<gene>
    <name evidence="3" type="ORF">SAMN00790413_05664</name>
</gene>
<dbReference type="Proteomes" id="UP000192582">
    <property type="component" value="Unassembled WGS sequence"/>
</dbReference>
<dbReference type="OrthoDB" id="6139076at2"/>
<proteinExistence type="predicted"/>
<sequence>MPIPCNWQRSFSDFLSPCLKTLDHPKQRACLPRYVRGLLAPLERKSTEPIAEYLGLPYQRLHHFLNVSPWDTNQFEGFLAERAQSLCGAKNGVLIIDDTALPKSGEHSVGVAHQYCGALGKLANCPSLVTLTLADQRVFAPLGMRLFLPKGWTDNSERCRLAGVPENLQVYKSKGELALEELDRVRAQGVTFRVVLADAGYGVSKEFRQALTTRGLTWAVGVVGHQKVFGQHVTVHDPPPRAKGKGRPSKHPVLSEQARPSRDVLHGLPPHHWHTVKGGKKSRWVVVRARIADGIEDARGRHLPGERVWVVGEKRRGGEIKYDVTNHLASTSKAQIVRDVKARWSCETLHQQAEEELGLDHFQGRSWRGLTHHVTLVMLTIAVLADRTCRDLRHRADRDLAAGTASGEPDPRGGPAWSVSTLWGTGAQSTSMSYQESDKVVVDLHQLAARLHVNPQRNAKTPAHGFKRNDPS</sequence>
<evidence type="ECO:0000313" key="4">
    <source>
        <dbReference type="Proteomes" id="UP000192582"/>
    </source>
</evidence>
<dbReference type="InterPro" id="IPR038721">
    <property type="entry name" value="IS701-like_DDE_dom"/>
</dbReference>
<feature type="region of interest" description="Disordered" evidence="1">
    <location>
        <begin position="400"/>
        <end position="421"/>
    </location>
</feature>
<dbReference type="InterPro" id="IPR012337">
    <property type="entry name" value="RNaseH-like_sf"/>
</dbReference>
<dbReference type="Pfam" id="PF13546">
    <property type="entry name" value="DDE_5"/>
    <property type="match status" value="1"/>
</dbReference>
<feature type="region of interest" description="Disordered" evidence="1">
    <location>
        <begin position="233"/>
        <end position="272"/>
    </location>
</feature>
<dbReference type="NCBIfam" id="NF033540">
    <property type="entry name" value="transpos_IS701"/>
    <property type="match status" value="1"/>
</dbReference>
<evidence type="ECO:0000259" key="2">
    <source>
        <dbReference type="Pfam" id="PF13546"/>
    </source>
</evidence>
<name>A0A1W1UDH0_9DEIO</name>
<accession>A0A1W1UDH0</accession>
<feature type="region of interest" description="Disordered" evidence="1">
    <location>
        <begin position="453"/>
        <end position="472"/>
    </location>
</feature>
<evidence type="ECO:0000313" key="3">
    <source>
        <dbReference type="EMBL" id="SMB78861.1"/>
    </source>
</evidence>
<dbReference type="AlphaFoldDB" id="A0A1W1UDH0"/>